<name>A0A1C7I823_9FIRM</name>
<evidence type="ECO:0008006" key="3">
    <source>
        <dbReference type="Google" id="ProtNLM"/>
    </source>
</evidence>
<gene>
    <name evidence="1" type="ORF">A4V09_08530</name>
</gene>
<reference evidence="1" key="1">
    <citation type="submission" date="2017-04" db="EMBL/GenBank/DDBJ databases">
        <title>Complete Genome Sequences of Twelve Strains of a Stable Defined Moderately Diverse Mouse Microbiota 2 (sDMDMm2).</title>
        <authorList>
            <person name="Uchimura Y."/>
            <person name="Wyss M."/>
            <person name="Brugiroux S."/>
            <person name="Limenitakis J.P."/>
            <person name="Stecher B."/>
            <person name="McCoy K.D."/>
            <person name="Macpherson A.J."/>
        </authorList>
    </citation>
    <scope>NUCLEOTIDE SEQUENCE</scope>
    <source>
        <strain evidence="1">YL58</strain>
    </source>
</reference>
<dbReference type="Proteomes" id="UP000092574">
    <property type="component" value="Chromosome"/>
</dbReference>
<dbReference type="InterPro" id="IPR025648">
    <property type="entry name" value="DUF4358"/>
</dbReference>
<dbReference type="STRING" id="1796616.A4V09_08530"/>
<proteinExistence type="predicted"/>
<sequence length="156" mass="17708">MKIKLVKAGTLVFLALYLGFLCTRGWAKDIPIDVIAAKMEQDETITSMEKCGARELRRFYGLEVKNLEGYFFYKAESPMSVDEFLVVKADSPQGAEEVLDRAEVHLEEQKKSFEGYGVSQTALLSEAAVETRGSYVLYASGKYAQQWKREFLDLIR</sequence>
<dbReference type="RefSeq" id="WP_065541989.1">
    <property type="nucleotide sequence ID" value="NZ_CP015405.2"/>
</dbReference>
<dbReference type="AlphaFoldDB" id="A0A1C7I823"/>
<dbReference type="EMBL" id="CP015405">
    <property type="protein sequence ID" value="ANU75807.1"/>
    <property type="molecule type" value="Genomic_DNA"/>
</dbReference>
<dbReference type="Pfam" id="PF14270">
    <property type="entry name" value="DUF4358"/>
    <property type="match status" value="1"/>
</dbReference>
<organism evidence="1 2">
    <name type="scientific">Blautia pseudococcoides</name>
    <dbReference type="NCBI Taxonomy" id="1796616"/>
    <lineage>
        <taxon>Bacteria</taxon>
        <taxon>Bacillati</taxon>
        <taxon>Bacillota</taxon>
        <taxon>Clostridia</taxon>
        <taxon>Lachnospirales</taxon>
        <taxon>Lachnospiraceae</taxon>
        <taxon>Blautia</taxon>
    </lineage>
</organism>
<dbReference type="KEGG" id="byl:A4V09_08530"/>
<keyword evidence="2" id="KW-1185">Reference proteome</keyword>
<evidence type="ECO:0000313" key="1">
    <source>
        <dbReference type="EMBL" id="ANU75807.1"/>
    </source>
</evidence>
<protein>
    <recommendedName>
        <fullName evidence="3">DUF4358 domain-containing protein</fullName>
    </recommendedName>
</protein>
<accession>A0A1C7I823</accession>
<dbReference type="OrthoDB" id="1828164at2"/>
<evidence type="ECO:0000313" key="2">
    <source>
        <dbReference type="Proteomes" id="UP000092574"/>
    </source>
</evidence>